<feature type="compositionally biased region" description="Basic and acidic residues" evidence="1">
    <location>
        <begin position="255"/>
        <end position="279"/>
    </location>
</feature>
<accession>A0A8E2JTG2</accession>
<keyword evidence="3" id="KW-1185">Reference proteome</keyword>
<feature type="region of interest" description="Disordered" evidence="1">
    <location>
        <begin position="62"/>
        <end position="240"/>
    </location>
</feature>
<reference evidence="2 3" key="1">
    <citation type="journal article" date="2016" name="Nat. Commun.">
        <title>Ectomycorrhizal ecology is imprinted in the genome of the dominant symbiotic fungus Cenococcum geophilum.</title>
        <authorList>
            <consortium name="DOE Joint Genome Institute"/>
            <person name="Peter M."/>
            <person name="Kohler A."/>
            <person name="Ohm R.A."/>
            <person name="Kuo A."/>
            <person name="Krutzmann J."/>
            <person name="Morin E."/>
            <person name="Arend M."/>
            <person name="Barry K.W."/>
            <person name="Binder M."/>
            <person name="Choi C."/>
            <person name="Clum A."/>
            <person name="Copeland A."/>
            <person name="Grisel N."/>
            <person name="Haridas S."/>
            <person name="Kipfer T."/>
            <person name="LaButti K."/>
            <person name="Lindquist E."/>
            <person name="Lipzen A."/>
            <person name="Maire R."/>
            <person name="Meier B."/>
            <person name="Mihaltcheva S."/>
            <person name="Molinier V."/>
            <person name="Murat C."/>
            <person name="Poggeler S."/>
            <person name="Quandt C.A."/>
            <person name="Sperisen C."/>
            <person name="Tritt A."/>
            <person name="Tisserant E."/>
            <person name="Crous P.W."/>
            <person name="Henrissat B."/>
            <person name="Nehls U."/>
            <person name="Egli S."/>
            <person name="Spatafora J.W."/>
            <person name="Grigoriev I.V."/>
            <person name="Martin F.M."/>
        </authorList>
    </citation>
    <scope>NUCLEOTIDE SEQUENCE [LARGE SCALE GENOMIC DNA]</scope>
    <source>
        <strain evidence="2 3">CBS 207.34</strain>
    </source>
</reference>
<protein>
    <submittedName>
        <fullName evidence="2">Uncharacterized protein</fullName>
    </submittedName>
</protein>
<dbReference type="AlphaFoldDB" id="A0A8E2JTG2"/>
<feature type="compositionally biased region" description="Basic and acidic residues" evidence="1">
    <location>
        <begin position="313"/>
        <end position="326"/>
    </location>
</feature>
<sequence length="326" mass="34822">MAAPDAAELLIKLQAMRQRHLDEQTALHARHRGVEANEIKKAHAAESAVISALRALLHAHAHLPPPQTPPAQKPSIRKPVTVDLGDSDSDTEELDLAPAPPRTPRTPPVPSRLLQAFKQHSGPPLLPHHSGPPLVPAAASTPTRPPKLPRSPTSDLELTPTTPSTKRYASPIGSGIMYDEPRYSSKKAKTTTSTSQAAKPISNSANEGALNNAPSVSPPSAASSAARTLPSRAARAAATSRVAGIMKEEWRTRRMSDEALSRELGGRLSEDRDVGRDAKISGGEEGSRKAFLAERARGDRFLAREMSLASDKQTVEGDSERPCDVV</sequence>
<dbReference type="Proteomes" id="UP000250140">
    <property type="component" value="Unassembled WGS sequence"/>
</dbReference>
<feature type="compositionally biased region" description="Acidic residues" evidence="1">
    <location>
        <begin position="85"/>
        <end position="95"/>
    </location>
</feature>
<dbReference type="EMBL" id="KV749553">
    <property type="protein sequence ID" value="OCL08924.1"/>
    <property type="molecule type" value="Genomic_DNA"/>
</dbReference>
<organism evidence="2 3">
    <name type="scientific">Glonium stellatum</name>
    <dbReference type="NCBI Taxonomy" id="574774"/>
    <lineage>
        <taxon>Eukaryota</taxon>
        <taxon>Fungi</taxon>
        <taxon>Dikarya</taxon>
        <taxon>Ascomycota</taxon>
        <taxon>Pezizomycotina</taxon>
        <taxon>Dothideomycetes</taxon>
        <taxon>Pleosporomycetidae</taxon>
        <taxon>Gloniales</taxon>
        <taxon>Gloniaceae</taxon>
        <taxon>Glonium</taxon>
    </lineage>
</organism>
<evidence type="ECO:0000256" key="1">
    <source>
        <dbReference type="SAM" id="MobiDB-lite"/>
    </source>
</evidence>
<feature type="region of interest" description="Disordered" evidence="1">
    <location>
        <begin position="255"/>
        <end position="293"/>
    </location>
</feature>
<feature type="compositionally biased region" description="Low complexity" evidence="1">
    <location>
        <begin position="209"/>
        <end position="240"/>
    </location>
</feature>
<gene>
    <name evidence="2" type="ORF">AOQ84DRAFT_363698</name>
</gene>
<feature type="compositionally biased region" description="Low complexity" evidence="1">
    <location>
        <begin position="120"/>
        <end position="132"/>
    </location>
</feature>
<feature type="compositionally biased region" description="Low complexity" evidence="1">
    <location>
        <begin position="190"/>
        <end position="199"/>
    </location>
</feature>
<feature type="compositionally biased region" description="Pro residues" evidence="1">
    <location>
        <begin position="98"/>
        <end position="110"/>
    </location>
</feature>
<feature type="compositionally biased region" description="Pro residues" evidence="1">
    <location>
        <begin position="63"/>
        <end position="72"/>
    </location>
</feature>
<feature type="region of interest" description="Disordered" evidence="1">
    <location>
        <begin position="307"/>
        <end position="326"/>
    </location>
</feature>
<dbReference type="OrthoDB" id="10682014at2759"/>
<proteinExistence type="predicted"/>
<feature type="compositionally biased region" description="Polar residues" evidence="1">
    <location>
        <begin position="151"/>
        <end position="167"/>
    </location>
</feature>
<name>A0A8E2JTG2_9PEZI</name>
<evidence type="ECO:0000313" key="2">
    <source>
        <dbReference type="EMBL" id="OCL08924.1"/>
    </source>
</evidence>
<evidence type="ECO:0000313" key="3">
    <source>
        <dbReference type="Proteomes" id="UP000250140"/>
    </source>
</evidence>